<dbReference type="InParanoid" id="F4W5G0"/>
<sequence length="195" mass="20709">MQCATGRATGSVKSSKLNSCKFKSDTKDVLFHESSSVILTVSSPKELQNRDASLEATKVQKDPLERKKLSCMKSDACVTKCSSVVMSDGGIHAPLSEIKERILDLHGSFAPSGDPRQRGRDSSRVLKRRVVGSTSGCALADTAAKTPPGRQGLANILAGAVRVTSPGLKTIVAPFENLTAAKNNAIRKPETIEDS</sequence>
<gene>
    <name evidence="1" type="ORF">G5I_00657</name>
</gene>
<reference evidence="1" key="1">
    <citation type="submission" date="2011-02" db="EMBL/GenBank/DDBJ databases">
        <title>The genome of the leaf-cutting ant Acromyrmex echinatior suggests key adaptations to social evolution and fungus farming.</title>
        <authorList>
            <person name="Nygaard S."/>
            <person name="Zhang G."/>
        </authorList>
    </citation>
    <scope>NUCLEOTIDE SEQUENCE</scope>
</reference>
<evidence type="ECO:0000313" key="2">
    <source>
        <dbReference type="Proteomes" id="UP000007755"/>
    </source>
</evidence>
<keyword evidence="2" id="KW-1185">Reference proteome</keyword>
<dbReference type="Proteomes" id="UP000007755">
    <property type="component" value="Unassembled WGS sequence"/>
</dbReference>
<protein>
    <submittedName>
        <fullName evidence="1">Uncharacterized protein</fullName>
    </submittedName>
</protein>
<proteinExistence type="predicted"/>
<evidence type="ECO:0000313" key="1">
    <source>
        <dbReference type="EMBL" id="EGI70610.1"/>
    </source>
</evidence>
<dbReference type="EMBL" id="GL887645">
    <property type="protein sequence ID" value="EGI70610.1"/>
    <property type="molecule type" value="Genomic_DNA"/>
</dbReference>
<dbReference type="AlphaFoldDB" id="F4W5G0"/>
<organism evidence="2">
    <name type="scientific">Acromyrmex echinatior</name>
    <name type="common">Panamanian leafcutter ant</name>
    <name type="synonym">Acromyrmex octospinosus echinatior</name>
    <dbReference type="NCBI Taxonomy" id="103372"/>
    <lineage>
        <taxon>Eukaryota</taxon>
        <taxon>Metazoa</taxon>
        <taxon>Ecdysozoa</taxon>
        <taxon>Arthropoda</taxon>
        <taxon>Hexapoda</taxon>
        <taxon>Insecta</taxon>
        <taxon>Pterygota</taxon>
        <taxon>Neoptera</taxon>
        <taxon>Endopterygota</taxon>
        <taxon>Hymenoptera</taxon>
        <taxon>Apocrita</taxon>
        <taxon>Aculeata</taxon>
        <taxon>Formicoidea</taxon>
        <taxon>Formicidae</taxon>
        <taxon>Myrmicinae</taxon>
        <taxon>Acromyrmex</taxon>
    </lineage>
</organism>
<accession>F4W5G0</accession>
<name>F4W5G0_ACREC</name>